<feature type="transmembrane region" description="Helical" evidence="1">
    <location>
        <begin position="132"/>
        <end position="156"/>
    </location>
</feature>
<organism evidence="2 3">
    <name type="scientific">Diversispora epigaea</name>
    <dbReference type="NCBI Taxonomy" id="1348612"/>
    <lineage>
        <taxon>Eukaryota</taxon>
        <taxon>Fungi</taxon>
        <taxon>Fungi incertae sedis</taxon>
        <taxon>Mucoromycota</taxon>
        <taxon>Glomeromycotina</taxon>
        <taxon>Glomeromycetes</taxon>
        <taxon>Diversisporales</taxon>
        <taxon>Diversisporaceae</taxon>
        <taxon>Diversispora</taxon>
    </lineage>
</organism>
<dbReference type="PANTHER" id="PTHR34391:SF1">
    <property type="entry name" value="UPF0658 GOLGI APPARATUS MEMBRANE PROTEIN C1952.10C-RELATED"/>
    <property type="match status" value="1"/>
</dbReference>
<dbReference type="InterPro" id="IPR040410">
    <property type="entry name" value="UPF0658_Golgi"/>
</dbReference>
<comment type="caution">
    <text evidence="2">The sequence shown here is derived from an EMBL/GenBank/DDBJ whole genome shotgun (WGS) entry which is preliminary data.</text>
</comment>
<gene>
    <name evidence="2" type="ORF">Glove_301g57</name>
</gene>
<reference evidence="2 3" key="1">
    <citation type="submission" date="2018-08" db="EMBL/GenBank/DDBJ databases">
        <title>Genome and evolution of the arbuscular mycorrhizal fungus Diversispora epigaea (formerly Glomus versiforme) and its bacterial endosymbionts.</title>
        <authorList>
            <person name="Sun X."/>
            <person name="Fei Z."/>
            <person name="Harrison M."/>
        </authorList>
    </citation>
    <scope>NUCLEOTIDE SEQUENCE [LARGE SCALE GENOMIC DNA]</scope>
    <source>
        <strain evidence="2 3">IT104</strain>
    </source>
</reference>
<name>A0A397HX83_9GLOM</name>
<feature type="transmembrane region" description="Helical" evidence="1">
    <location>
        <begin position="218"/>
        <end position="246"/>
    </location>
</feature>
<feature type="transmembrane region" description="Helical" evidence="1">
    <location>
        <begin position="266"/>
        <end position="284"/>
    </location>
</feature>
<feature type="transmembrane region" description="Helical" evidence="1">
    <location>
        <begin position="291"/>
        <end position="312"/>
    </location>
</feature>
<keyword evidence="1" id="KW-1133">Transmembrane helix</keyword>
<feature type="transmembrane region" description="Helical" evidence="1">
    <location>
        <begin position="20"/>
        <end position="38"/>
    </location>
</feature>
<evidence type="ECO:0000313" key="3">
    <source>
        <dbReference type="Proteomes" id="UP000266861"/>
    </source>
</evidence>
<evidence type="ECO:0000313" key="2">
    <source>
        <dbReference type="EMBL" id="RHZ67397.1"/>
    </source>
</evidence>
<accession>A0A397HX83</accession>
<evidence type="ECO:0000256" key="1">
    <source>
        <dbReference type="SAM" id="Phobius"/>
    </source>
</evidence>
<feature type="transmembrane region" description="Helical" evidence="1">
    <location>
        <begin position="324"/>
        <end position="349"/>
    </location>
</feature>
<dbReference type="Proteomes" id="UP000266861">
    <property type="component" value="Unassembled WGS sequence"/>
</dbReference>
<dbReference type="GO" id="GO:0005794">
    <property type="term" value="C:Golgi apparatus"/>
    <property type="evidence" value="ECO:0007669"/>
    <property type="project" value="TreeGrafter"/>
</dbReference>
<proteinExistence type="predicted"/>
<sequence length="382" mass="44109">MRMVGYLKSKLQKFNDTSKWSKIFVLTSIIQAIITVILETRLLVRNDYLRQDLSTKSSNITGIANLTLTTTTTTTTYHFPEMEFAYCEPTDVDRLIERIKRIESENVIFMLFQIFQIWLNLDAIYRENTIQLITITIINFLCSAFSIIQLIEILVWRRRLMNACSLTTLHLVGYDIPLIIVYMLFATLMGFLCYHLYQEFGWNIYKTIGGNILMQRVYRTYLIFILFLKVDIFFLLIFAIETWVAYLLQQSDSNQDTFVPHAIASYNKVITVLIVFSEVIGIVSARKEWKIGMIVFFVSWIGVTIDFIAILYSTAKSVSADSWYFLIIFLSVGVVLSVFTLIWGVFVFFNFGKGVKDILLGKAGDTPNQNNPSGFVIDDDDE</sequence>
<protein>
    <submittedName>
        <fullName evidence="2">Uncharacterized protein</fullName>
    </submittedName>
</protein>
<feature type="transmembrane region" description="Helical" evidence="1">
    <location>
        <begin position="176"/>
        <end position="197"/>
    </location>
</feature>
<dbReference type="EMBL" id="PQFF01000275">
    <property type="protein sequence ID" value="RHZ67397.1"/>
    <property type="molecule type" value="Genomic_DNA"/>
</dbReference>
<dbReference type="AlphaFoldDB" id="A0A397HX83"/>
<keyword evidence="1" id="KW-0472">Membrane</keyword>
<dbReference type="PANTHER" id="PTHR34391">
    <property type="entry name" value="UPF0658 GOLGI APPARATUS MEMBRANE PROTEIN C1952.10C-RELATED"/>
    <property type="match status" value="1"/>
</dbReference>
<dbReference type="OrthoDB" id="2448307at2759"/>
<keyword evidence="3" id="KW-1185">Reference proteome</keyword>
<keyword evidence="1" id="KW-0812">Transmembrane</keyword>